<evidence type="ECO:0000256" key="16">
    <source>
        <dbReference type="SAM" id="SignalP"/>
    </source>
</evidence>
<dbReference type="RefSeq" id="WP_082879458.1">
    <property type="nucleotide sequence ID" value="NZ_LUUG01000010.1"/>
</dbReference>
<keyword evidence="10 15" id="KW-0798">TonB box</keyword>
<name>A0A177MYD3_METMH</name>
<keyword evidence="12" id="KW-0675">Receptor</keyword>
<dbReference type="PANTHER" id="PTHR32552">
    <property type="entry name" value="FERRICHROME IRON RECEPTOR-RELATED"/>
    <property type="match status" value="1"/>
</dbReference>
<evidence type="ECO:0000256" key="10">
    <source>
        <dbReference type="ARBA" id="ARBA00023077"/>
    </source>
</evidence>
<dbReference type="EMBL" id="LUUG01000010">
    <property type="protein sequence ID" value="OAI10303.1"/>
    <property type="molecule type" value="Genomic_DNA"/>
</dbReference>
<keyword evidence="13 14" id="KW-0998">Cell outer membrane</keyword>
<dbReference type="Pfam" id="PF07715">
    <property type="entry name" value="Plug"/>
    <property type="match status" value="1"/>
</dbReference>
<keyword evidence="8" id="KW-0408">Iron</keyword>
<keyword evidence="7 16" id="KW-0732">Signal</keyword>
<accession>A0A177MYD3</accession>
<keyword evidence="5" id="KW-0410">Iron transport</keyword>
<keyword evidence="3 14" id="KW-0813">Transport</keyword>
<dbReference type="CDD" id="cd01347">
    <property type="entry name" value="ligand_gated_channel"/>
    <property type="match status" value="1"/>
</dbReference>
<dbReference type="InterPro" id="IPR000531">
    <property type="entry name" value="Beta-barrel_TonB"/>
</dbReference>
<evidence type="ECO:0000256" key="8">
    <source>
        <dbReference type="ARBA" id="ARBA00023004"/>
    </source>
</evidence>
<evidence type="ECO:0000256" key="11">
    <source>
        <dbReference type="ARBA" id="ARBA00023136"/>
    </source>
</evidence>
<evidence type="ECO:0000256" key="12">
    <source>
        <dbReference type="ARBA" id="ARBA00023170"/>
    </source>
</evidence>
<dbReference type="GO" id="GO:0038023">
    <property type="term" value="F:signaling receptor activity"/>
    <property type="evidence" value="ECO:0007669"/>
    <property type="project" value="InterPro"/>
</dbReference>
<evidence type="ECO:0000256" key="2">
    <source>
        <dbReference type="ARBA" id="ARBA00009810"/>
    </source>
</evidence>
<organism evidence="18 19">
    <name type="scientific">Methylomonas methanica</name>
    <dbReference type="NCBI Taxonomy" id="421"/>
    <lineage>
        <taxon>Bacteria</taxon>
        <taxon>Pseudomonadati</taxon>
        <taxon>Pseudomonadota</taxon>
        <taxon>Gammaproteobacteria</taxon>
        <taxon>Methylococcales</taxon>
        <taxon>Methylococcaceae</taxon>
        <taxon>Methylomonas</taxon>
    </lineage>
</organism>
<evidence type="ECO:0000256" key="14">
    <source>
        <dbReference type="PROSITE-ProRule" id="PRU01360"/>
    </source>
</evidence>
<evidence type="ECO:0000256" key="15">
    <source>
        <dbReference type="RuleBase" id="RU003357"/>
    </source>
</evidence>
<evidence type="ECO:0000256" key="4">
    <source>
        <dbReference type="ARBA" id="ARBA00022452"/>
    </source>
</evidence>
<dbReference type="GO" id="GO:0009279">
    <property type="term" value="C:cell outer membrane"/>
    <property type="evidence" value="ECO:0007669"/>
    <property type="project" value="UniProtKB-SubCell"/>
</dbReference>
<proteinExistence type="inferred from homology"/>
<dbReference type="SMART" id="SM00965">
    <property type="entry name" value="STN"/>
    <property type="match status" value="1"/>
</dbReference>
<dbReference type="NCBIfam" id="TIGR01783">
    <property type="entry name" value="TonB-siderophor"/>
    <property type="match status" value="1"/>
</dbReference>
<feature type="domain" description="Secretin/TonB short N-terminal" evidence="17">
    <location>
        <begin position="71"/>
        <end position="122"/>
    </location>
</feature>
<evidence type="ECO:0000256" key="1">
    <source>
        <dbReference type="ARBA" id="ARBA00004571"/>
    </source>
</evidence>
<sequence length="862" mass="94937">MSSTHRLGTPGLRPSRLRLAIQGILLASALTVSSAAHADSGNDHASVKRSYQIGGGPLSQALRQFATSSGLLFSAEATLTDGKTTSGLEGEYTIEEGFKKLLAGSGLTYSFTGEDSVAIRVTDLGGDAVATLPVVRVEGKATLDSTGNYFVGNSSTATKTDTPLMDTPVNVQVVPQQVLEDQQAIVLEDATKNVSGVQRVWNGEANGQDFVIRGFGTRYTRFRNGQRISNFNTDMANVEQVEVLKGSAAMLYGRVEPGGMVNVVTKKPQDEAHYSLQQQFGSYDFYRTVAEATGPLTDDKSLTYRMDFGYTDRNSFRDFVSQNQIFVAPALHWQASDKTEFNLSLEYMDRKLPYDTGIPAIGNRVANAPINTNYGQPGSKFNEDPSDSTLVDFNWSHSFNDNWKIQNGFVGNWANLHYRKVLVAVFQPLLEQGSDPMQVRRGSQFTDDNQETYLTYFNLNGKFKTGEVNHTILLGGDYYSDETRSGGFFGFSTANAPFDSPYKMPGDFGGGSFAFSRVNLYNPTYPNLDFNAYENQRINHPNNFFISQTSWYGLYLQDQISLFDDKLQILGGGRYDWAHLATGSSNSYTNSTDINGNYNGYVPSFNNITLAKQNEGFFSPRVGVLYRPWTWLSVYGNRTEGFGTNNGRSENGQPLKPETTEQYEAGFKTEWFDGNLTTNTAYFHIDKKNVLTLVSDGGIYDTIGAARSQGIEVDISGRLSDELSLITSYAFTDARITADGGAPGNNIGNRLPNVAEHSGSAWLKYAFQQSTLKGLSVGIGSYIAGTREGDNANSYKLSGYVRVDTFAGYTMNIGPTKLTTQLNVNNIFDKRYYFTGAPYYANRAWNLPGEPLTVMGSVKLEY</sequence>
<evidence type="ECO:0000256" key="13">
    <source>
        <dbReference type="ARBA" id="ARBA00023237"/>
    </source>
</evidence>
<dbReference type="Proteomes" id="UP000078090">
    <property type="component" value="Unassembled WGS sequence"/>
</dbReference>
<dbReference type="InterPro" id="IPR039426">
    <property type="entry name" value="TonB-dep_rcpt-like"/>
</dbReference>
<evidence type="ECO:0000313" key="19">
    <source>
        <dbReference type="Proteomes" id="UP000078090"/>
    </source>
</evidence>
<dbReference type="Gene3D" id="2.170.130.10">
    <property type="entry name" value="TonB-dependent receptor, plug domain"/>
    <property type="match status" value="1"/>
</dbReference>
<dbReference type="FunFam" id="2.170.130.10:FF:000001">
    <property type="entry name" value="Catecholate siderophore TonB-dependent receptor"/>
    <property type="match status" value="1"/>
</dbReference>
<reference evidence="18 19" key="1">
    <citation type="submission" date="2016-03" db="EMBL/GenBank/DDBJ databases">
        <authorList>
            <person name="Ploux O."/>
        </authorList>
    </citation>
    <scope>NUCLEOTIDE SEQUENCE [LARGE SCALE GENOMIC DNA]</scope>
    <source>
        <strain evidence="18 19">R-45363</strain>
    </source>
</reference>
<evidence type="ECO:0000256" key="5">
    <source>
        <dbReference type="ARBA" id="ARBA00022496"/>
    </source>
</evidence>
<dbReference type="Pfam" id="PF00593">
    <property type="entry name" value="TonB_dep_Rec_b-barrel"/>
    <property type="match status" value="1"/>
</dbReference>
<comment type="similarity">
    <text evidence="2 14 15">Belongs to the TonB-dependent receptor family.</text>
</comment>
<feature type="signal peptide" evidence="16">
    <location>
        <begin position="1"/>
        <end position="38"/>
    </location>
</feature>
<gene>
    <name evidence="18" type="ORF">A1332_23960</name>
</gene>
<keyword evidence="4 14" id="KW-1134">Transmembrane beta strand</keyword>
<dbReference type="InterPro" id="IPR036942">
    <property type="entry name" value="Beta-barrel_TonB_sf"/>
</dbReference>
<evidence type="ECO:0000256" key="6">
    <source>
        <dbReference type="ARBA" id="ARBA00022692"/>
    </source>
</evidence>
<dbReference type="Gene3D" id="2.40.170.20">
    <property type="entry name" value="TonB-dependent receptor, beta-barrel domain"/>
    <property type="match status" value="1"/>
</dbReference>
<evidence type="ECO:0000259" key="17">
    <source>
        <dbReference type="SMART" id="SM00965"/>
    </source>
</evidence>
<evidence type="ECO:0000256" key="7">
    <source>
        <dbReference type="ARBA" id="ARBA00022729"/>
    </source>
</evidence>
<dbReference type="InterPro" id="IPR011662">
    <property type="entry name" value="Secretin/TonB_short_N"/>
</dbReference>
<dbReference type="AlphaFoldDB" id="A0A177MYD3"/>
<evidence type="ECO:0000313" key="18">
    <source>
        <dbReference type="EMBL" id="OAI10303.1"/>
    </source>
</evidence>
<feature type="chain" id="PRO_5008068574" description="Secretin/TonB short N-terminal domain-containing protein" evidence="16">
    <location>
        <begin position="39"/>
        <end position="862"/>
    </location>
</feature>
<protein>
    <recommendedName>
        <fullName evidence="17">Secretin/TonB short N-terminal domain-containing protein</fullName>
    </recommendedName>
</protein>
<dbReference type="SUPFAM" id="SSF56935">
    <property type="entry name" value="Porins"/>
    <property type="match status" value="1"/>
</dbReference>
<dbReference type="GO" id="GO:0015344">
    <property type="term" value="F:siderophore uptake transmembrane transporter activity"/>
    <property type="evidence" value="ECO:0007669"/>
    <property type="project" value="TreeGrafter"/>
</dbReference>
<evidence type="ECO:0000256" key="3">
    <source>
        <dbReference type="ARBA" id="ARBA00022448"/>
    </source>
</evidence>
<dbReference type="PROSITE" id="PS52016">
    <property type="entry name" value="TONB_DEPENDENT_REC_3"/>
    <property type="match status" value="1"/>
</dbReference>
<keyword evidence="6 14" id="KW-0812">Transmembrane</keyword>
<dbReference type="OrthoDB" id="127311at2"/>
<keyword evidence="11 14" id="KW-0472">Membrane</keyword>
<comment type="subcellular location">
    <subcellularLocation>
        <location evidence="1 14">Cell outer membrane</location>
        <topology evidence="1 14">Multi-pass membrane protein</topology>
    </subcellularLocation>
</comment>
<dbReference type="InterPro" id="IPR037066">
    <property type="entry name" value="Plug_dom_sf"/>
</dbReference>
<dbReference type="InterPro" id="IPR010105">
    <property type="entry name" value="TonB_sidphr_rcpt"/>
</dbReference>
<dbReference type="Gene3D" id="3.55.50.30">
    <property type="match status" value="1"/>
</dbReference>
<dbReference type="GO" id="GO:0015891">
    <property type="term" value="P:siderophore transport"/>
    <property type="evidence" value="ECO:0007669"/>
    <property type="project" value="InterPro"/>
</dbReference>
<dbReference type="Pfam" id="PF07660">
    <property type="entry name" value="STN"/>
    <property type="match status" value="1"/>
</dbReference>
<dbReference type="PANTHER" id="PTHR32552:SF68">
    <property type="entry name" value="FERRICHROME OUTER MEMBRANE TRANSPORTER_PHAGE RECEPTOR"/>
    <property type="match status" value="1"/>
</dbReference>
<comment type="caution">
    <text evidence="18">The sequence shown here is derived from an EMBL/GenBank/DDBJ whole genome shotgun (WGS) entry which is preliminary data.</text>
</comment>
<keyword evidence="9" id="KW-0406">Ion transport</keyword>
<evidence type="ECO:0000256" key="9">
    <source>
        <dbReference type="ARBA" id="ARBA00023065"/>
    </source>
</evidence>
<dbReference type="InterPro" id="IPR012910">
    <property type="entry name" value="Plug_dom"/>
</dbReference>